<dbReference type="RefSeq" id="WP_141400868.1">
    <property type="nucleotide sequence ID" value="NZ_OCND01000014.1"/>
</dbReference>
<protein>
    <submittedName>
        <fullName evidence="2">Uncharacterized protein</fullName>
    </submittedName>
</protein>
<feature type="signal peptide" evidence="1">
    <location>
        <begin position="1"/>
        <end position="24"/>
    </location>
</feature>
<feature type="chain" id="PRO_5012222466" evidence="1">
    <location>
        <begin position="25"/>
        <end position="75"/>
    </location>
</feature>
<dbReference type="AlphaFoldDB" id="A0A286DFU0"/>
<dbReference type="OrthoDB" id="9803054at2"/>
<dbReference type="Proteomes" id="UP000219374">
    <property type="component" value="Unassembled WGS sequence"/>
</dbReference>
<dbReference type="EMBL" id="OCND01000014">
    <property type="protein sequence ID" value="SOD57476.1"/>
    <property type="molecule type" value="Genomic_DNA"/>
</dbReference>
<name>A0A286DFU0_9GAMM</name>
<evidence type="ECO:0000313" key="2">
    <source>
        <dbReference type="EMBL" id="SOD57476.1"/>
    </source>
</evidence>
<dbReference type="Gene3D" id="3.10.20.310">
    <property type="entry name" value="membrane protein fhac"/>
    <property type="match status" value="1"/>
</dbReference>
<keyword evidence="1" id="KW-0732">Signal</keyword>
<accession>A0A286DFU0</accession>
<sequence>MTRLPTRRLLALALASALVPPAWSQTTAPDTEQPLSYDSFRAADIRIDGLQRISAGTVLTYLPIERGDTVTPTAT</sequence>
<gene>
    <name evidence="2" type="ORF">SAMN06296416_1141</name>
</gene>
<reference evidence="2 3" key="1">
    <citation type="submission" date="2017-09" db="EMBL/GenBank/DDBJ databases">
        <authorList>
            <person name="Ehlers B."/>
            <person name="Leendertz F.H."/>
        </authorList>
    </citation>
    <scope>NUCLEOTIDE SEQUENCE [LARGE SCALE GENOMIC DNA]</scope>
    <source>
        <strain evidence="2 3">CGMCC 1.10978</strain>
    </source>
</reference>
<evidence type="ECO:0000256" key="1">
    <source>
        <dbReference type="SAM" id="SignalP"/>
    </source>
</evidence>
<organism evidence="2 3">
    <name type="scientific">Pseudoxanthomonas wuyuanensis</name>
    <dbReference type="NCBI Taxonomy" id="1073196"/>
    <lineage>
        <taxon>Bacteria</taxon>
        <taxon>Pseudomonadati</taxon>
        <taxon>Pseudomonadota</taxon>
        <taxon>Gammaproteobacteria</taxon>
        <taxon>Lysobacterales</taxon>
        <taxon>Lysobacteraceae</taxon>
        <taxon>Pseudoxanthomonas</taxon>
    </lineage>
</organism>
<proteinExistence type="predicted"/>
<evidence type="ECO:0000313" key="3">
    <source>
        <dbReference type="Proteomes" id="UP000219374"/>
    </source>
</evidence>
<keyword evidence="3" id="KW-1185">Reference proteome</keyword>
<feature type="non-terminal residue" evidence="2">
    <location>
        <position position="75"/>
    </location>
</feature>